<keyword evidence="6" id="KW-0472">Membrane</keyword>
<keyword evidence="8" id="KW-1185">Reference proteome</keyword>
<keyword evidence="5" id="KW-0539">Nucleus</keyword>
<sequence length="137" mass="15395">MSFAKTLKQSDANSCGRFSVPRYYAETIFPKLDYTKPATKWSWPPATLEAWTQLCDVLIQQRTRVLIRSATWLGIGWRYFTGINLCLVGLMGAIMVHRVEGKERRLGVGGGYCGLIREDGNNNKLSNDSKGKFTGEI</sequence>
<dbReference type="OrthoDB" id="1751431at2759"/>
<comment type="subcellular location">
    <subcellularLocation>
        <location evidence="1">Nucleus</location>
    </subcellularLocation>
</comment>
<evidence type="ECO:0000313" key="7">
    <source>
        <dbReference type="EMBL" id="PWA42371.1"/>
    </source>
</evidence>
<keyword evidence="4" id="KW-0804">Transcription</keyword>
<keyword evidence="2" id="KW-0805">Transcription regulation</keyword>
<dbReference type="STRING" id="35608.A0A2U1L043"/>
<feature type="transmembrane region" description="Helical" evidence="6">
    <location>
        <begin position="76"/>
        <end position="96"/>
    </location>
</feature>
<dbReference type="GO" id="GO:0003677">
    <property type="term" value="F:DNA binding"/>
    <property type="evidence" value="ECO:0007669"/>
    <property type="project" value="UniProtKB-KW"/>
</dbReference>
<gene>
    <name evidence="7" type="ORF">CTI12_AA545490</name>
</gene>
<comment type="caution">
    <text evidence="7">The sequence shown here is derived from an EMBL/GenBank/DDBJ whole genome shotgun (WGS) entry which is preliminary data.</text>
</comment>
<name>A0A2U1L043_ARTAN</name>
<evidence type="ECO:0000256" key="6">
    <source>
        <dbReference type="SAM" id="Phobius"/>
    </source>
</evidence>
<dbReference type="Gene3D" id="2.40.330.10">
    <property type="entry name" value="DNA-binding pseudobarrel domain"/>
    <property type="match status" value="1"/>
</dbReference>
<evidence type="ECO:0000256" key="5">
    <source>
        <dbReference type="ARBA" id="ARBA00023242"/>
    </source>
</evidence>
<organism evidence="7 8">
    <name type="scientific">Artemisia annua</name>
    <name type="common">Sweet wormwood</name>
    <dbReference type="NCBI Taxonomy" id="35608"/>
    <lineage>
        <taxon>Eukaryota</taxon>
        <taxon>Viridiplantae</taxon>
        <taxon>Streptophyta</taxon>
        <taxon>Embryophyta</taxon>
        <taxon>Tracheophyta</taxon>
        <taxon>Spermatophyta</taxon>
        <taxon>Magnoliopsida</taxon>
        <taxon>eudicotyledons</taxon>
        <taxon>Gunneridae</taxon>
        <taxon>Pentapetalae</taxon>
        <taxon>asterids</taxon>
        <taxon>campanulids</taxon>
        <taxon>Asterales</taxon>
        <taxon>Asteraceae</taxon>
        <taxon>Asteroideae</taxon>
        <taxon>Anthemideae</taxon>
        <taxon>Artemisiinae</taxon>
        <taxon>Artemisia</taxon>
    </lineage>
</organism>
<keyword evidence="6" id="KW-0812">Transmembrane</keyword>
<reference evidence="7 8" key="1">
    <citation type="journal article" date="2018" name="Mol. Plant">
        <title>The genome of Artemisia annua provides insight into the evolution of Asteraceae family and artemisinin biosynthesis.</title>
        <authorList>
            <person name="Shen Q."/>
            <person name="Zhang L."/>
            <person name="Liao Z."/>
            <person name="Wang S."/>
            <person name="Yan T."/>
            <person name="Shi P."/>
            <person name="Liu M."/>
            <person name="Fu X."/>
            <person name="Pan Q."/>
            <person name="Wang Y."/>
            <person name="Lv Z."/>
            <person name="Lu X."/>
            <person name="Zhang F."/>
            <person name="Jiang W."/>
            <person name="Ma Y."/>
            <person name="Chen M."/>
            <person name="Hao X."/>
            <person name="Li L."/>
            <person name="Tang Y."/>
            <person name="Lv G."/>
            <person name="Zhou Y."/>
            <person name="Sun X."/>
            <person name="Brodelius P.E."/>
            <person name="Rose J.K.C."/>
            <person name="Tang K."/>
        </authorList>
    </citation>
    <scope>NUCLEOTIDE SEQUENCE [LARGE SCALE GENOMIC DNA]</scope>
    <source>
        <strain evidence="8">cv. Huhao1</strain>
        <tissue evidence="7">Leaf</tissue>
    </source>
</reference>
<accession>A0A2U1L043</accession>
<keyword evidence="6" id="KW-1133">Transmembrane helix</keyword>
<evidence type="ECO:0000256" key="4">
    <source>
        <dbReference type="ARBA" id="ARBA00023163"/>
    </source>
</evidence>
<evidence type="ECO:0000256" key="3">
    <source>
        <dbReference type="ARBA" id="ARBA00023125"/>
    </source>
</evidence>
<dbReference type="InterPro" id="IPR015300">
    <property type="entry name" value="DNA-bd_pseudobarrel_sf"/>
</dbReference>
<evidence type="ECO:0000256" key="1">
    <source>
        <dbReference type="ARBA" id="ARBA00004123"/>
    </source>
</evidence>
<dbReference type="EMBL" id="PKPP01012446">
    <property type="protein sequence ID" value="PWA42371.1"/>
    <property type="molecule type" value="Genomic_DNA"/>
</dbReference>
<keyword evidence="3" id="KW-0238">DNA-binding</keyword>
<evidence type="ECO:0000256" key="2">
    <source>
        <dbReference type="ARBA" id="ARBA00023015"/>
    </source>
</evidence>
<dbReference type="Proteomes" id="UP000245207">
    <property type="component" value="Unassembled WGS sequence"/>
</dbReference>
<dbReference type="GO" id="GO:0005634">
    <property type="term" value="C:nucleus"/>
    <property type="evidence" value="ECO:0007669"/>
    <property type="project" value="UniProtKB-SubCell"/>
</dbReference>
<proteinExistence type="predicted"/>
<dbReference type="SUPFAM" id="SSF101936">
    <property type="entry name" value="DNA-binding pseudobarrel domain"/>
    <property type="match status" value="1"/>
</dbReference>
<dbReference type="AlphaFoldDB" id="A0A2U1L043"/>
<evidence type="ECO:0000313" key="8">
    <source>
        <dbReference type="Proteomes" id="UP000245207"/>
    </source>
</evidence>
<protein>
    <submittedName>
        <fullName evidence="7">Auxin response factor 18</fullName>
    </submittedName>
</protein>